<organism evidence="2 3">
    <name type="scientific">Thalassobius vesicularis</name>
    <dbReference type="NCBI Taxonomy" id="1294297"/>
    <lineage>
        <taxon>Bacteria</taxon>
        <taxon>Pseudomonadati</taxon>
        <taxon>Pseudomonadota</taxon>
        <taxon>Alphaproteobacteria</taxon>
        <taxon>Rhodobacterales</taxon>
        <taxon>Roseobacteraceae</taxon>
        <taxon>Thalassovita</taxon>
    </lineage>
</organism>
<evidence type="ECO:0000256" key="1">
    <source>
        <dbReference type="SAM" id="Phobius"/>
    </source>
</evidence>
<dbReference type="AlphaFoldDB" id="A0A4S3M6D3"/>
<feature type="transmembrane region" description="Helical" evidence="1">
    <location>
        <begin position="34"/>
        <end position="54"/>
    </location>
</feature>
<evidence type="ECO:0000313" key="2">
    <source>
        <dbReference type="EMBL" id="THD72620.1"/>
    </source>
</evidence>
<sequence length="115" mass="12181">MLNDILLAFFFGMPAIVAVLHAPNMRAPLARGLLRWGGLAAVVCATLTILPMLACDGTIYDSYANCTGGASLTNLFNTAQPAILALAKIYILAGLPLAILAFVIEWLAPKPRQTP</sequence>
<dbReference type="OrthoDB" id="9994295at2"/>
<keyword evidence="1" id="KW-1133">Transmembrane helix</keyword>
<protein>
    <submittedName>
        <fullName evidence="2">Uncharacterized protein</fullName>
    </submittedName>
</protein>
<comment type="caution">
    <text evidence="2">The sequence shown here is derived from an EMBL/GenBank/DDBJ whole genome shotgun (WGS) entry which is preliminary data.</text>
</comment>
<dbReference type="EMBL" id="SSMD01000007">
    <property type="protein sequence ID" value="THD72620.1"/>
    <property type="molecule type" value="Genomic_DNA"/>
</dbReference>
<dbReference type="Proteomes" id="UP000306113">
    <property type="component" value="Unassembled WGS sequence"/>
</dbReference>
<name>A0A4S3M6D3_9RHOB</name>
<keyword evidence="1" id="KW-0812">Transmembrane</keyword>
<feature type="transmembrane region" description="Helical" evidence="1">
    <location>
        <begin position="6"/>
        <end position="22"/>
    </location>
</feature>
<evidence type="ECO:0000313" key="3">
    <source>
        <dbReference type="Proteomes" id="UP000306113"/>
    </source>
</evidence>
<proteinExistence type="predicted"/>
<dbReference type="RefSeq" id="WP_136340018.1">
    <property type="nucleotide sequence ID" value="NZ_SSMD01000007.1"/>
</dbReference>
<reference evidence="2 3" key="1">
    <citation type="submission" date="2019-04" db="EMBL/GenBank/DDBJ databases">
        <title>Draft genome sequence of Youngimonas vesicularis.</title>
        <authorList>
            <person name="Hameed A."/>
        </authorList>
    </citation>
    <scope>NUCLEOTIDE SEQUENCE [LARGE SCALE GENOMIC DNA]</scope>
    <source>
        <strain evidence="2 3">CC-AMW-E</strain>
    </source>
</reference>
<accession>A0A4S3M6D3</accession>
<keyword evidence="1" id="KW-0472">Membrane</keyword>
<gene>
    <name evidence="2" type="ORF">E7681_14425</name>
</gene>
<feature type="transmembrane region" description="Helical" evidence="1">
    <location>
        <begin position="82"/>
        <end position="108"/>
    </location>
</feature>
<keyword evidence="3" id="KW-1185">Reference proteome</keyword>